<gene>
    <name evidence="1" type="primary">SCLT1</name>
</gene>
<proteinExistence type="predicted"/>
<evidence type="ECO:0000313" key="1">
    <source>
        <dbReference type="Ensembl" id="ENSSVLP00005008112.1"/>
    </source>
</evidence>
<sequence length="79" mass="9180">MATEVDSLGDQNQQLNEDFRRHQVENFFKHSSIQKAVFKGDGDNISVNSVVDQSFLAPLITEYDKQLEELNRQLKYYQA</sequence>
<reference evidence="1" key="2">
    <citation type="submission" date="2025-09" db="UniProtKB">
        <authorList>
            <consortium name="Ensembl"/>
        </authorList>
    </citation>
    <scope>IDENTIFICATION</scope>
</reference>
<name>A0A8D2B6J9_SCIVU</name>
<dbReference type="InterPro" id="IPR038911">
    <property type="entry name" value="SCLT1"/>
</dbReference>
<dbReference type="GO" id="GO:0005814">
    <property type="term" value="C:centriole"/>
    <property type="evidence" value="ECO:0007669"/>
    <property type="project" value="TreeGrafter"/>
</dbReference>
<organism evidence="1 2">
    <name type="scientific">Sciurus vulgaris</name>
    <name type="common">Eurasian red squirrel</name>
    <dbReference type="NCBI Taxonomy" id="55149"/>
    <lineage>
        <taxon>Eukaryota</taxon>
        <taxon>Metazoa</taxon>
        <taxon>Chordata</taxon>
        <taxon>Craniata</taxon>
        <taxon>Vertebrata</taxon>
        <taxon>Euteleostomi</taxon>
        <taxon>Mammalia</taxon>
        <taxon>Eutheria</taxon>
        <taxon>Euarchontoglires</taxon>
        <taxon>Glires</taxon>
        <taxon>Rodentia</taxon>
        <taxon>Sciuromorpha</taxon>
        <taxon>Sciuridae</taxon>
        <taxon>Sciurinae</taxon>
        <taxon>Sciurini</taxon>
        <taxon>Sciurus</taxon>
    </lineage>
</organism>
<dbReference type="Proteomes" id="UP000694564">
    <property type="component" value="Chromosome 9"/>
</dbReference>
<dbReference type="OrthoDB" id="551053at2759"/>
<protein>
    <submittedName>
        <fullName evidence="1">Sodium channel and clathrin linker 1</fullName>
    </submittedName>
</protein>
<dbReference type="Ensembl" id="ENSSVLT00005009030.1">
    <property type="protein sequence ID" value="ENSSVLP00005008112.1"/>
    <property type="gene ID" value="ENSSVLG00005006330.1"/>
</dbReference>
<dbReference type="GO" id="GO:0060271">
    <property type="term" value="P:cilium assembly"/>
    <property type="evidence" value="ECO:0007669"/>
    <property type="project" value="TreeGrafter"/>
</dbReference>
<accession>A0A8D2B6J9</accession>
<dbReference type="GeneTree" id="ENSGT00730000111168"/>
<keyword evidence="2" id="KW-1185">Reference proteome</keyword>
<dbReference type="PANTHER" id="PTHR35970:SF1">
    <property type="entry name" value="SODIUM CHANNEL AND CLATHRIN LINKER 1"/>
    <property type="match status" value="1"/>
</dbReference>
<dbReference type="GO" id="GO:0045162">
    <property type="term" value="P:clustering of voltage-gated sodium channels"/>
    <property type="evidence" value="ECO:0007669"/>
    <property type="project" value="InterPro"/>
</dbReference>
<dbReference type="AlphaFoldDB" id="A0A8D2B6J9"/>
<evidence type="ECO:0000313" key="2">
    <source>
        <dbReference type="Proteomes" id="UP000694564"/>
    </source>
</evidence>
<reference evidence="1" key="1">
    <citation type="submission" date="2025-08" db="UniProtKB">
        <authorList>
            <consortium name="Ensembl"/>
        </authorList>
    </citation>
    <scope>IDENTIFICATION</scope>
</reference>
<dbReference type="PANTHER" id="PTHR35970">
    <property type="entry name" value="SODIUM CHANNEL AND CLATHRIN LINKER 1"/>
    <property type="match status" value="1"/>
</dbReference>